<keyword evidence="5" id="KW-1185">Reference proteome</keyword>
<dbReference type="CDD" id="cd03191">
    <property type="entry name" value="GST_C_Zeta"/>
    <property type="match status" value="1"/>
</dbReference>
<dbReference type="FunFam" id="1.20.1050.10:FF:000017">
    <property type="entry name" value="Maleylacetoacetate isomerase"/>
    <property type="match status" value="1"/>
</dbReference>
<dbReference type="PROSITE" id="PS50404">
    <property type="entry name" value="GST_NTER"/>
    <property type="match status" value="1"/>
</dbReference>
<dbReference type="GO" id="GO:0006749">
    <property type="term" value="P:glutathione metabolic process"/>
    <property type="evidence" value="ECO:0007669"/>
    <property type="project" value="TreeGrafter"/>
</dbReference>
<dbReference type="NCBIfam" id="TIGR01262">
    <property type="entry name" value="maiA"/>
    <property type="match status" value="1"/>
</dbReference>
<dbReference type="InterPro" id="IPR005955">
    <property type="entry name" value="GST_Zeta"/>
</dbReference>
<dbReference type="InterPro" id="IPR034333">
    <property type="entry name" value="GST_Zeta_N"/>
</dbReference>
<dbReference type="Gene3D" id="3.40.30.10">
    <property type="entry name" value="Glutaredoxin"/>
    <property type="match status" value="1"/>
</dbReference>
<dbReference type="GO" id="GO:0004364">
    <property type="term" value="F:glutathione transferase activity"/>
    <property type="evidence" value="ECO:0007669"/>
    <property type="project" value="TreeGrafter"/>
</dbReference>
<dbReference type="GO" id="GO:0006559">
    <property type="term" value="P:L-phenylalanine catabolic process"/>
    <property type="evidence" value="ECO:0007669"/>
    <property type="project" value="TreeGrafter"/>
</dbReference>
<name>A0A2R3IZN6_9PSED</name>
<dbReference type="GO" id="GO:0016034">
    <property type="term" value="F:maleylacetoacetate isomerase activity"/>
    <property type="evidence" value="ECO:0007669"/>
    <property type="project" value="UniProtKB-EC"/>
</dbReference>
<dbReference type="SUPFAM" id="SSF47616">
    <property type="entry name" value="GST C-terminal domain-like"/>
    <property type="match status" value="1"/>
</dbReference>
<dbReference type="GO" id="GO:0005737">
    <property type="term" value="C:cytoplasm"/>
    <property type="evidence" value="ECO:0007669"/>
    <property type="project" value="InterPro"/>
</dbReference>
<sequence length="214" mass="24115">MQLYSFFNSSTSYRVRIALALKGLDYQVLPVNLRQGEQLRPAERERNPMGAVPTLVDDDDLPLSQSLAIIDYLDALRPEPRLIPLDPRQRAQALELALLVACDIHPLNNVRVLKYLTQVLGIDTEARQRWYAHWVAEGLAAAETLLNRHARGAFFTGEAPGIVECCLVPQLVNARRMGCDLSPYPGLLELQRRCLALDAFQRASPERQPDYLPD</sequence>
<dbReference type="SUPFAM" id="SSF52833">
    <property type="entry name" value="Thioredoxin-like"/>
    <property type="match status" value="1"/>
</dbReference>
<dbReference type="Pfam" id="PF13409">
    <property type="entry name" value="GST_N_2"/>
    <property type="match status" value="1"/>
</dbReference>
<dbReference type="Gene3D" id="1.20.1050.10">
    <property type="match status" value="1"/>
</dbReference>
<dbReference type="InterPro" id="IPR004045">
    <property type="entry name" value="Glutathione_S-Trfase_N"/>
</dbReference>
<feature type="domain" description="GST N-terminal" evidence="2">
    <location>
        <begin position="1"/>
        <end position="81"/>
    </location>
</feature>
<dbReference type="SFLD" id="SFLDG00358">
    <property type="entry name" value="Main_(cytGST)"/>
    <property type="match status" value="1"/>
</dbReference>
<dbReference type="AlphaFoldDB" id="A0A2R3IZN6"/>
<dbReference type="EC" id="5.2.1.2" evidence="4"/>
<comment type="similarity">
    <text evidence="1">Belongs to the GST superfamily. Zeta family.</text>
</comment>
<proteinExistence type="inferred from homology"/>
<evidence type="ECO:0000313" key="4">
    <source>
        <dbReference type="EMBL" id="AVK07384.1"/>
    </source>
</evidence>
<dbReference type="InterPro" id="IPR036282">
    <property type="entry name" value="Glutathione-S-Trfase_C_sf"/>
</dbReference>
<evidence type="ECO:0000259" key="3">
    <source>
        <dbReference type="PROSITE" id="PS50405"/>
    </source>
</evidence>
<dbReference type="PANTHER" id="PTHR42673">
    <property type="entry name" value="MALEYLACETOACETATE ISOMERASE"/>
    <property type="match status" value="1"/>
</dbReference>
<accession>A0A2R3IZN6</accession>
<dbReference type="EMBL" id="CP027169">
    <property type="protein sequence ID" value="AVK07384.1"/>
    <property type="molecule type" value="Genomic_DNA"/>
</dbReference>
<keyword evidence="4" id="KW-0413">Isomerase</keyword>
<gene>
    <name evidence="4" type="ORF">CSB93_4051</name>
</gene>
<dbReference type="PANTHER" id="PTHR42673:SF4">
    <property type="entry name" value="MALEYLACETOACETATE ISOMERASE"/>
    <property type="match status" value="1"/>
</dbReference>
<protein>
    <submittedName>
        <fullName evidence="4">Maleylacetoacetate isomerase</fullName>
        <ecNumber evidence="4">5.2.1.2</ecNumber>
    </submittedName>
</protein>
<evidence type="ECO:0000259" key="2">
    <source>
        <dbReference type="PROSITE" id="PS50404"/>
    </source>
</evidence>
<dbReference type="InterPro" id="IPR040079">
    <property type="entry name" value="Glutathione_S-Trfase"/>
</dbReference>
<evidence type="ECO:0000256" key="1">
    <source>
        <dbReference type="ARBA" id="ARBA00010007"/>
    </source>
</evidence>
<dbReference type="PROSITE" id="PS50405">
    <property type="entry name" value="GST_CTER"/>
    <property type="match status" value="1"/>
</dbReference>
<reference evidence="4 5" key="1">
    <citation type="submission" date="2018-02" db="EMBL/GenBank/DDBJ databases">
        <title>FDA/CDC Antimicrobial Resistant Isolate Bank Genome Sequencing.</title>
        <authorList>
            <person name="Benahmed F.H."/>
            <person name="Lutgring J.D."/>
            <person name="Yoo B."/>
            <person name="Machado M."/>
            <person name="Brown A."/>
            <person name="McAllister G."/>
            <person name="Perry A."/>
            <person name="Halpin A.L."/>
            <person name="Vavikolanu K."/>
            <person name="Ott S."/>
            <person name="Zhao X."/>
            <person name="Tallon L.J."/>
            <person name="Sadzewicz L."/>
            <person name="Aluvathingal J."/>
            <person name="Nadendla S."/>
            <person name="Voskania-kordi A."/>
            <person name="Simonyan V."/>
            <person name="Patel J."/>
            <person name="Shawar R.M."/>
        </authorList>
    </citation>
    <scope>NUCLEOTIDE SEQUENCE [LARGE SCALE GENOMIC DNA]</scope>
    <source>
        <strain evidence="4 5">AR_0356</strain>
    </source>
</reference>
<feature type="domain" description="GST C-terminal" evidence="3">
    <location>
        <begin position="86"/>
        <end position="213"/>
    </location>
</feature>
<dbReference type="Proteomes" id="UP000238390">
    <property type="component" value="Chromosome"/>
</dbReference>
<dbReference type="CDD" id="cd03042">
    <property type="entry name" value="GST_N_Zeta"/>
    <property type="match status" value="1"/>
</dbReference>
<evidence type="ECO:0000313" key="5">
    <source>
        <dbReference type="Proteomes" id="UP000238390"/>
    </source>
</evidence>
<dbReference type="SFLD" id="SFLDS00019">
    <property type="entry name" value="Glutathione_Transferase_(cytos"/>
    <property type="match status" value="1"/>
</dbReference>
<dbReference type="InterPro" id="IPR034330">
    <property type="entry name" value="GST_Zeta_C"/>
</dbReference>
<dbReference type="InterPro" id="IPR010987">
    <property type="entry name" value="Glutathione-S-Trfase_C-like"/>
</dbReference>
<dbReference type="RefSeq" id="WP_058146739.1">
    <property type="nucleotide sequence ID" value="NZ_CP027169.1"/>
</dbReference>
<dbReference type="InterPro" id="IPR036249">
    <property type="entry name" value="Thioredoxin-like_sf"/>
</dbReference>
<organism evidence="4 5">
    <name type="scientific">Pseudomonas paraeruginosa</name>
    <dbReference type="NCBI Taxonomy" id="2994495"/>
    <lineage>
        <taxon>Bacteria</taxon>
        <taxon>Pseudomonadati</taxon>
        <taxon>Pseudomonadota</taxon>
        <taxon>Gammaproteobacteria</taxon>
        <taxon>Pseudomonadales</taxon>
        <taxon>Pseudomonadaceae</taxon>
        <taxon>Pseudomonas</taxon>
    </lineage>
</organism>